<accession>A0ACB7RWV3</accession>
<organism evidence="1 2">
    <name type="scientific">Hyalomma asiaticum</name>
    <name type="common">Tick</name>
    <dbReference type="NCBI Taxonomy" id="266040"/>
    <lineage>
        <taxon>Eukaryota</taxon>
        <taxon>Metazoa</taxon>
        <taxon>Ecdysozoa</taxon>
        <taxon>Arthropoda</taxon>
        <taxon>Chelicerata</taxon>
        <taxon>Arachnida</taxon>
        <taxon>Acari</taxon>
        <taxon>Parasitiformes</taxon>
        <taxon>Ixodida</taxon>
        <taxon>Ixodoidea</taxon>
        <taxon>Ixodidae</taxon>
        <taxon>Hyalomminae</taxon>
        <taxon>Hyalomma</taxon>
    </lineage>
</organism>
<evidence type="ECO:0000313" key="1">
    <source>
        <dbReference type="EMBL" id="KAH6924984.1"/>
    </source>
</evidence>
<sequence length="117" mass="12681">MKTSPGARKTDGFGNNNNRRNRFVGPRTLATGGLLASCVPRSAERRNIERAVDARKKKMASLGENRPKTREGGGGCRMHFGAVSFRVRENGIGSSAQIGARRRWETTASATPVCYTA</sequence>
<reference evidence="1" key="1">
    <citation type="submission" date="2020-05" db="EMBL/GenBank/DDBJ databases">
        <title>Large-scale comparative analyses of tick genomes elucidate their genetic diversity and vector capacities.</title>
        <authorList>
            <person name="Jia N."/>
            <person name="Wang J."/>
            <person name="Shi W."/>
            <person name="Du L."/>
            <person name="Sun Y."/>
            <person name="Zhan W."/>
            <person name="Jiang J."/>
            <person name="Wang Q."/>
            <person name="Zhang B."/>
            <person name="Ji P."/>
            <person name="Sakyi L.B."/>
            <person name="Cui X."/>
            <person name="Yuan T."/>
            <person name="Jiang B."/>
            <person name="Yang W."/>
            <person name="Lam T.T.-Y."/>
            <person name="Chang Q."/>
            <person name="Ding S."/>
            <person name="Wang X."/>
            <person name="Zhu J."/>
            <person name="Ruan X."/>
            <person name="Zhao L."/>
            <person name="Wei J."/>
            <person name="Que T."/>
            <person name="Du C."/>
            <person name="Cheng J."/>
            <person name="Dai P."/>
            <person name="Han X."/>
            <person name="Huang E."/>
            <person name="Gao Y."/>
            <person name="Liu J."/>
            <person name="Shao H."/>
            <person name="Ye R."/>
            <person name="Li L."/>
            <person name="Wei W."/>
            <person name="Wang X."/>
            <person name="Wang C."/>
            <person name="Yang T."/>
            <person name="Huo Q."/>
            <person name="Li W."/>
            <person name="Guo W."/>
            <person name="Chen H."/>
            <person name="Zhou L."/>
            <person name="Ni X."/>
            <person name="Tian J."/>
            <person name="Zhou Y."/>
            <person name="Sheng Y."/>
            <person name="Liu T."/>
            <person name="Pan Y."/>
            <person name="Xia L."/>
            <person name="Li J."/>
            <person name="Zhao F."/>
            <person name="Cao W."/>
        </authorList>
    </citation>
    <scope>NUCLEOTIDE SEQUENCE</scope>
    <source>
        <strain evidence="1">Hyas-2018</strain>
    </source>
</reference>
<name>A0ACB7RWV3_HYAAI</name>
<gene>
    <name evidence="1" type="ORF">HPB50_027055</name>
</gene>
<keyword evidence="2" id="KW-1185">Reference proteome</keyword>
<proteinExistence type="predicted"/>
<dbReference type="EMBL" id="CM023488">
    <property type="protein sequence ID" value="KAH6924984.1"/>
    <property type="molecule type" value="Genomic_DNA"/>
</dbReference>
<evidence type="ECO:0000313" key="2">
    <source>
        <dbReference type="Proteomes" id="UP000821845"/>
    </source>
</evidence>
<comment type="caution">
    <text evidence="1">The sequence shown here is derived from an EMBL/GenBank/DDBJ whole genome shotgun (WGS) entry which is preliminary data.</text>
</comment>
<protein>
    <submittedName>
        <fullName evidence="1">Uncharacterized protein</fullName>
    </submittedName>
</protein>
<dbReference type="Proteomes" id="UP000821845">
    <property type="component" value="Chromosome 8"/>
</dbReference>